<evidence type="ECO:0000259" key="7">
    <source>
        <dbReference type="Pfam" id="PF02988"/>
    </source>
</evidence>
<dbReference type="RefSeq" id="XP_054854711.1">
    <property type="nucleotide sequence ID" value="XM_054998736.1"/>
</dbReference>
<comment type="subcellular location">
    <subcellularLocation>
        <location evidence="1">Secreted</location>
    </subcellularLocation>
</comment>
<dbReference type="Proteomes" id="UP001190640">
    <property type="component" value="Chromosome 15"/>
</dbReference>
<accession>A0AA97KGC8</accession>
<dbReference type="KEGG" id="emc:129342825"/>
<gene>
    <name evidence="9" type="primary">LOC129342825</name>
</gene>
<dbReference type="InterPro" id="IPR004126">
    <property type="entry name" value="PLipase_A2_inh_N"/>
</dbReference>
<name>A0AA97KGC8_EUBMA</name>
<keyword evidence="6" id="KW-0732">Signal</keyword>
<feature type="domain" description="Phospholipase A2 inhibitor N-terminal" evidence="7">
    <location>
        <begin position="21"/>
        <end position="74"/>
    </location>
</feature>
<evidence type="ECO:0000313" key="9">
    <source>
        <dbReference type="RefSeq" id="XP_054854711.1"/>
    </source>
</evidence>
<evidence type="ECO:0000256" key="5">
    <source>
        <dbReference type="ARBA" id="ARBA00023157"/>
    </source>
</evidence>
<evidence type="ECO:0000256" key="2">
    <source>
        <dbReference type="ARBA" id="ARBA00006570"/>
    </source>
</evidence>
<dbReference type="Pfam" id="PF02988">
    <property type="entry name" value="PLA2_inh"/>
    <property type="match status" value="1"/>
</dbReference>
<evidence type="ECO:0000256" key="4">
    <source>
        <dbReference type="ARBA" id="ARBA00023005"/>
    </source>
</evidence>
<dbReference type="AlphaFoldDB" id="A0AA97KGC8"/>
<evidence type="ECO:0000313" key="8">
    <source>
        <dbReference type="Proteomes" id="UP001190640"/>
    </source>
</evidence>
<organism evidence="8 9">
    <name type="scientific">Eublepharis macularius</name>
    <name type="common">Leopard gecko</name>
    <name type="synonym">Cyrtodactylus macularius</name>
    <dbReference type="NCBI Taxonomy" id="481883"/>
    <lineage>
        <taxon>Eukaryota</taxon>
        <taxon>Metazoa</taxon>
        <taxon>Chordata</taxon>
        <taxon>Craniata</taxon>
        <taxon>Vertebrata</taxon>
        <taxon>Euteleostomi</taxon>
        <taxon>Lepidosauria</taxon>
        <taxon>Squamata</taxon>
        <taxon>Bifurcata</taxon>
        <taxon>Gekkota</taxon>
        <taxon>Eublepharidae</taxon>
        <taxon>Eublepharinae</taxon>
        <taxon>Eublepharis</taxon>
    </lineage>
</organism>
<proteinExistence type="inferred from homology"/>
<dbReference type="InterPro" id="IPR050918">
    <property type="entry name" value="CNF-like_PLA2_Inhibitor"/>
</dbReference>
<dbReference type="GeneID" id="129342825"/>
<feature type="chain" id="PRO_5041694326" evidence="6">
    <location>
        <begin position="20"/>
        <end position="120"/>
    </location>
</feature>
<dbReference type="PANTHER" id="PTHR20914">
    <property type="entry name" value="LY6/PLAUR DOMAIN-CONTAINING PROTEIN 8"/>
    <property type="match status" value="1"/>
</dbReference>
<protein>
    <submittedName>
        <fullName evidence="9">Phospholipase A2 inhibitor NAI-like</fullName>
    </submittedName>
</protein>
<keyword evidence="8" id="KW-1185">Reference proteome</keyword>
<comment type="similarity">
    <text evidence="2">Belongs to the CNF-like-inhibitor family.</text>
</comment>
<dbReference type="GO" id="GO:0005576">
    <property type="term" value="C:extracellular region"/>
    <property type="evidence" value="ECO:0007669"/>
    <property type="project" value="UniProtKB-SubCell"/>
</dbReference>
<dbReference type="Gene3D" id="2.10.60.10">
    <property type="entry name" value="CD59"/>
    <property type="match status" value="1"/>
</dbReference>
<keyword evidence="5" id="KW-1015">Disulfide bond</keyword>
<evidence type="ECO:0000256" key="1">
    <source>
        <dbReference type="ARBA" id="ARBA00004613"/>
    </source>
</evidence>
<sequence length="120" mass="12430">MPALLRLFFFSVLLTTVTSLECEICSGPGNSCSGQKVTCPSGQDTCLSLVIETSAGGQTVTAISKTCNMKDACAQLKPGASFDIAGVSGNIKEVACNKALPTSRSILLIVTGLLLLKVLF</sequence>
<dbReference type="GO" id="GO:0019834">
    <property type="term" value="F:phospholipase A2 inhibitor activity"/>
    <property type="evidence" value="ECO:0007669"/>
    <property type="project" value="UniProtKB-KW"/>
</dbReference>
<feature type="signal peptide" evidence="6">
    <location>
        <begin position="1"/>
        <end position="19"/>
    </location>
</feature>
<keyword evidence="3" id="KW-0964">Secreted</keyword>
<reference evidence="9" key="1">
    <citation type="submission" date="2025-08" db="UniProtKB">
        <authorList>
            <consortium name="RefSeq"/>
        </authorList>
    </citation>
    <scope>IDENTIFICATION</scope>
    <source>
        <tissue evidence="9">Blood</tissue>
    </source>
</reference>
<dbReference type="PANTHER" id="PTHR20914:SF9">
    <property type="entry name" value="COILED, ISOFORM A"/>
    <property type="match status" value="1"/>
</dbReference>
<dbReference type="SUPFAM" id="SSF57302">
    <property type="entry name" value="Snake toxin-like"/>
    <property type="match status" value="1"/>
</dbReference>
<evidence type="ECO:0000256" key="6">
    <source>
        <dbReference type="SAM" id="SignalP"/>
    </source>
</evidence>
<evidence type="ECO:0000256" key="3">
    <source>
        <dbReference type="ARBA" id="ARBA00022525"/>
    </source>
</evidence>
<keyword evidence="4 9" id="KW-0593">Phospholipase A2 inhibitor</keyword>
<dbReference type="InterPro" id="IPR045860">
    <property type="entry name" value="Snake_toxin-like_sf"/>
</dbReference>